<proteinExistence type="inferred from homology"/>
<dbReference type="InterPro" id="IPR001128">
    <property type="entry name" value="Cyt_P450"/>
</dbReference>
<dbReference type="InterPro" id="IPR036396">
    <property type="entry name" value="Cyt_P450_sf"/>
</dbReference>
<gene>
    <name evidence="7" type="ORF">D0T12_30355</name>
</gene>
<dbReference type="AlphaFoldDB" id="A0A372G8Y8"/>
<dbReference type="GO" id="GO:0006707">
    <property type="term" value="P:cholesterol catabolic process"/>
    <property type="evidence" value="ECO:0007669"/>
    <property type="project" value="TreeGrafter"/>
</dbReference>
<dbReference type="EMBL" id="QVNQ01000012">
    <property type="protein sequence ID" value="RFS81602.1"/>
    <property type="molecule type" value="Genomic_DNA"/>
</dbReference>
<sequence>MRVTRVIGARTPVYFERLPVNRTRVGSDEGADAVLKVDDINLTDWEFWRSPHDHRQEAFKALREHPQLVLFEEPDVTFVPQGPGYYAVTRHADLLEASRRPQDFCSGKGATSIWDMPGDLHEYFGSMISMDDPRHAKIRRIVSRAFSPRMIQRFQDQVETVAAEIIDRVTAGEGTGDFVADIAARLPLKIICDMMGIAPEHYQTVFDSTNIILAGNDSEFIPSDDPEQMGLALLGAGETLKGLVEELGRQRRVAPTDDLTSALVNANIDGESLTDQELGSFFILLVVAGNETTRNAIAHGLDLFTRHPDQRALLTEDFEARMPGAVEEIVRYVSPVIWMRRTATRDTMLNEHEIKEGDKLLLYYWSANRDESVFTDPERFDILRDPNPHVGFGGPGPHFCLGAHLARREITVVFRELFRRTPGIRATGEPDRLESSFLNGIKRLPYTF</sequence>
<evidence type="ECO:0000256" key="5">
    <source>
        <dbReference type="ARBA" id="ARBA00023004"/>
    </source>
</evidence>
<dbReference type="GO" id="GO:0008395">
    <property type="term" value="F:steroid hydroxylase activity"/>
    <property type="evidence" value="ECO:0007669"/>
    <property type="project" value="TreeGrafter"/>
</dbReference>
<comment type="caution">
    <text evidence="7">The sequence shown here is derived from an EMBL/GenBank/DDBJ whole genome shotgun (WGS) entry which is preliminary data.</text>
</comment>
<evidence type="ECO:0000256" key="3">
    <source>
        <dbReference type="ARBA" id="ARBA00022723"/>
    </source>
</evidence>
<keyword evidence="6" id="KW-0503">Monooxygenase</keyword>
<dbReference type="GO" id="GO:0020037">
    <property type="term" value="F:heme binding"/>
    <property type="evidence" value="ECO:0007669"/>
    <property type="project" value="InterPro"/>
</dbReference>
<evidence type="ECO:0000256" key="2">
    <source>
        <dbReference type="ARBA" id="ARBA00022617"/>
    </source>
</evidence>
<dbReference type="FunFam" id="1.10.630.10:FF:000018">
    <property type="entry name" value="Cytochrome P450 monooxygenase"/>
    <property type="match status" value="1"/>
</dbReference>
<evidence type="ECO:0000256" key="1">
    <source>
        <dbReference type="ARBA" id="ARBA00010617"/>
    </source>
</evidence>
<evidence type="ECO:0000313" key="8">
    <source>
        <dbReference type="Proteomes" id="UP000262882"/>
    </source>
</evidence>
<evidence type="ECO:0000313" key="7">
    <source>
        <dbReference type="EMBL" id="RFS81602.1"/>
    </source>
</evidence>
<dbReference type="InterPro" id="IPR002397">
    <property type="entry name" value="Cyt_P450_B"/>
</dbReference>
<evidence type="ECO:0000256" key="4">
    <source>
        <dbReference type="ARBA" id="ARBA00023002"/>
    </source>
</evidence>
<dbReference type="OrthoDB" id="3203662at2"/>
<organism evidence="7 8">
    <name type="scientific">Actinomadura spongiicola</name>
    <dbReference type="NCBI Taxonomy" id="2303421"/>
    <lineage>
        <taxon>Bacteria</taxon>
        <taxon>Bacillati</taxon>
        <taxon>Actinomycetota</taxon>
        <taxon>Actinomycetes</taxon>
        <taxon>Streptosporangiales</taxon>
        <taxon>Thermomonosporaceae</taxon>
        <taxon>Actinomadura</taxon>
    </lineage>
</organism>
<dbReference type="Gene3D" id="1.10.630.10">
    <property type="entry name" value="Cytochrome P450"/>
    <property type="match status" value="1"/>
</dbReference>
<keyword evidence="8" id="KW-1185">Reference proteome</keyword>
<keyword evidence="4" id="KW-0560">Oxidoreductase</keyword>
<dbReference type="SUPFAM" id="SSF48264">
    <property type="entry name" value="Cytochrome P450"/>
    <property type="match status" value="1"/>
</dbReference>
<dbReference type="GO" id="GO:0036199">
    <property type="term" value="F:cholest-4-en-3-one 26-monooxygenase activity"/>
    <property type="evidence" value="ECO:0007669"/>
    <property type="project" value="TreeGrafter"/>
</dbReference>
<name>A0A372G8Y8_9ACTN</name>
<comment type="similarity">
    <text evidence="1">Belongs to the cytochrome P450 family.</text>
</comment>
<protein>
    <submittedName>
        <fullName evidence="7">Cytochrome P450</fullName>
    </submittedName>
</protein>
<dbReference type="Proteomes" id="UP000262882">
    <property type="component" value="Unassembled WGS sequence"/>
</dbReference>
<dbReference type="PANTHER" id="PTHR46696">
    <property type="entry name" value="P450, PUTATIVE (EUROFUNG)-RELATED"/>
    <property type="match status" value="1"/>
</dbReference>
<dbReference type="PANTHER" id="PTHR46696:SF4">
    <property type="entry name" value="BIOTIN BIOSYNTHESIS CYTOCHROME P450"/>
    <property type="match status" value="1"/>
</dbReference>
<keyword evidence="2" id="KW-0349">Heme</keyword>
<reference evidence="7 8" key="1">
    <citation type="submission" date="2018-08" db="EMBL/GenBank/DDBJ databases">
        <title>Actinomadura spongicola sp. nov., isolated from marine sponge Leucetta chagosensis.</title>
        <authorList>
            <person name="Li L."/>
            <person name="Lin H.W."/>
        </authorList>
    </citation>
    <scope>NUCLEOTIDE SEQUENCE [LARGE SCALE GENOMIC DNA]</scope>
    <source>
        <strain evidence="7 8">LHW52907</strain>
    </source>
</reference>
<keyword evidence="5" id="KW-0408">Iron</keyword>
<evidence type="ECO:0000256" key="6">
    <source>
        <dbReference type="ARBA" id="ARBA00023033"/>
    </source>
</evidence>
<keyword evidence="3" id="KW-0479">Metal-binding</keyword>
<dbReference type="CDD" id="cd11033">
    <property type="entry name" value="CYP142-like"/>
    <property type="match status" value="1"/>
</dbReference>
<accession>A0A372G8Y8</accession>
<dbReference type="Pfam" id="PF00067">
    <property type="entry name" value="p450"/>
    <property type="match status" value="1"/>
</dbReference>
<dbReference type="PRINTS" id="PR00359">
    <property type="entry name" value="BP450"/>
</dbReference>
<dbReference type="GO" id="GO:0005506">
    <property type="term" value="F:iron ion binding"/>
    <property type="evidence" value="ECO:0007669"/>
    <property type="project" value="InterPro"/>
</dbReference>